<dbReference type="InterPro" id="IPR013830">
    <property type="entry name" value="SGNH_hydro"/>
</dbReference>
<reference evidence="6" key="1">
    <citation type="journal article" date="2019" name="Int. J. Syst. Evol. Microbiol.">
        <title>The Global Catalogue of Microorganisms (GCM) 10K type strain sequencing project: providing services to taxonomists for standard genome sequencing and annotation.</title>
        <authorList>
            <consortium name="The Broad Institute Genomics Platform"/>
            <consortium name="The Broad Institute Genome Sequencing Center for Infectious Disease"/>
            <person name="Wu L."/>
            <person name="Ma J."/>
        </authorList>
    </citation>
    <scope>NUCLEOTIDE SEQUENCE [LARGE SCALE GENOMIC DNA]</scope>
    <source>
        <strain evidence="6">CGMCC 1.15345</strain>
    </source>
</reference>
<dbReference type="Pfam" id="PF13472">
    <property type="entry name" value="Lipase_GDSL_2"/>
    <property type="match status" value="1"/>
</dbReference>
<dbReference type="InterPro" id="IPR036514">
    <property type="entry name" value="SGNH_hydro_sf"/>
</dbReference>
<sequence length="502" mass="56642">MKLFKILTALLLAVLFFNFTSKQDNRPTLFMVGDSTVKNGKGDGAGGLWGWGDFIGQYLDTTKIKIENHALGGTSSRTFQDKGLWTAVLNKLKKGDYVLIQFGHNDNGPVNDSLRARGTIKGIGSETQEIDNILTKKHEIVHTYGWYIQKVVREAKSKGAIPIICSPIPRNDWQNGKVPRNDTSYGLWAKQIAEKEKVTFINLNEKMALEMEKFGETKITGTYFYKKDHTHTSAKGAVLSASVIIDELKNSKNSLKKYILDNPKIVLPAKKKVFLIGDSTMANNNNNPDAVGWGVPFPQYCDTTRIEVINKARGGRSTRTFDYEGLWSEVKNQLEPGNFILIQFGHNDAGDIDKEKFRGSLKGNGEETQEVTRPDGTKETVHTFGWYMEKFIREAKEKGAIPIVLSQTPRNEWPNDKVERRTDTYGNWSKIAAEKQDVLYIDLNEIVAQRYELLGKEKVKTFFPKDHTHTGLEGAQLNALTVAESIQKLKNCNLRDYIEIPK</sequence>
<evidence type="ECO:0000259" key="4">
    <source>
        <dbReference type="Pfam" id="PF13472"/>
    </source>
</evidence>
<comment type="similarity">
    <text evidence="1">Belongs to the 'GDSL' lipolytic enzyme family.</text>
</comment>
<dbReference type="PANTHER" id="PTHR43695:SF1">
    <property type="entry name" value="RHAMNOGALACTURONAN ACETYLESTERASE"/>
    <property type="match status" value="1"/>
</dbReference>
<dbReference type="Pfam" id="PF00657">
    <property type="entry name" value="Lipase_GDSL"/>
    <property type="match status" value="1"/>
</dbReference>
<evidence type="ECO:0000256" key="2">
    <source>
        <dbReference type="ARBA" id="ARBA00022801"/>
    </source>
</evidence>
<keyword evidence="6" id="KW-1185">Reference proteome</keyword>
<dbReference type="InterPro" id="IPR037459">
    <property type="entry name" value="RhgT-like"/>
</dbReference>
<accession>A0ABV8W2L9</accession>
<gene>
    <name evidence="5" type="ORF">ACFOY0_08355</name>
</gene>
<dbReference type="SUPFAM" id="SSF52266">
    <property type="entry name" value="SGNH hydrolase"/>
    <property type="match status" value="2"/>
</dbReference>
<protein>
    <submittedName>
        <fullName evidence="5">Rhamnogalacturonan acetylesterase</fullName>
    </submittedName>
</protein>
<dbReference type="Proteomes" id="UP001595719">
    <property type="component" value="Unassembled WGS sequence"/>
</dbReference>
<name>A0ABV8W2L9_9FLAO</name>
<evidence type="ECO:0000313" key="6">
    <source>
        <dbReference type="Proteomes" id="UP001595719"/>
    </source>
</evidence>
<evidence type="ECO:0000256" key="3">
    <source>
        <dbReference type="SAM" id="SignalP"/>
    </source>
</evidence>
<comment type="caution">
    <text evidence="5">The sequence shown here is derived from an EMBL/GenBank/DDBJ whole genome shotgun (WGS) entry which is preliminary data.</text>
</comment>
<dbReference type="EMBL" id="JBHSCO010000002">
    <property type="protein sequence ID" value="MFC4391004.1"/>
    <property type="molecule type" value="Genomic_DNA"/>
</dbReference>
<feature type="domain" description="SGNH hydrolase-type esterase" evidence="4">
    <location>
        <begin position="275"/>
        <end position="450"/>
    </location>
</feature>
<evidence type="ECO:0000313" key="5">
    <source>
        <dbReference type="EMBL" id="MFC4391004.1"/>
    </source>
</evidence>
<dbReference type="PANTHER" id="PTHR43695">
    <property type="entry name" value="PUTATIVE (AFU_ORTHOLOGUE AFUA_2G17250)-RELATED"/>
    <property type="match status" value="1"/>
</dbReference>
<feature type="chain" id="PRO_5045613421" evidence="3">
    <location>
        <begin position="23"/>
        <end position="502"/>
    </location>
</feature>
<dbReference type="RefSeq" id="WP_179005950.1">
    <property type="nucleotide sequence ID" value="NZ_JBHSCO010000002.1"/>
</dbReference>
<proteinExistence type="inferred from homology"/>
<dbReference type="CDD" id="cd01821">
    <property type="entry name" value="Rhamnogalacturan_acetylesterase_like"/>
    <property type="match status" value="2"/>
</dbReference>
<keyword evidence="3" id="KW-0732">Signal</keyword>
<evidence type="ECO:0000256" key="1">
    <source>
        <dbReference type="ARBA" id="ARBA00008668"/>
    </source>
</evidence>
<dbReference type="InterPro" id="IPR001087">
    <property type="entry name" value="GDSL"/>
</dbReference>
<organism evidence="5 6">
    <name type="scientific">Flavobacterium quisquiliarum</name>
    <dbReference type="NCBI Taxonomy" id="1834436"/>
    <lineage>
        <taxon>Bacteria</taxon>
        <taxon>Pseudomonadati</taxon>
        <taxon>Bacteroidota</taxon>
        <taxon>Flavobacteriia</taxon>
        <taxon>Flavobacteriales</taxon>
        <taxon>Flavobacteriaceae</taxon>
        <taxon>Flavobacterium</taxon>
    </lineage>
</organism>
<dbReference type="Gene3D" id="3.40.50.1110">
    <property type="entry name" value="SGNH hydrolase"/>
    <property type="match status" value="2"/>
</dbReference>
<keyword evidence="2" id="KW-0378">Hydrolase</keyword>
<feature type="signal peptide" evidence="3">
    <location>
        <begin position="1"/>
        <end position="22"/>
    </location>
</feature>